<proteinExistence type="predicted"/>
<dbReference type="GeneID" id="24096582"/>
<dbReference type="InParanoid" id="J4I9S5"/>
<dbReference type="Proteomes" id="UP000006352">
    <property type="component" value="Unassembled WGS sequence"/>
</dbReference>
<evidence type="ECO:0000313" key="3">
    <source>
        <dbReference type="Proteomes" id="UP000006352"/>
    </source>
</evidence>
<dbReference type="Gene3D" id="3.30.710.10">
    <property type="entry name" value="Potassium Channel Kv1.1, Chain A"/>
    <property type="match status" value="2"/>
</dbReference>
<dbReference type="RefSeq" id="XP_012180954.1">
    <property type="nucleotide sequence ID" value="XM_012325564.1"/>
</dbReference>
<dbReference type="PROSITE" id="PS50097">
    <property type="entry name" value="BTB"/>
    <property type="match status" value="1"/>
</dbReference>
<dbReference type="AlphaFoldDB" id="J4I9S5"/>
<dbReference type="Pfam" id="PF00651">
    <property type="entry name" value="BTB"/>
    <property type="match status" value="2"/>
</dbReference>
<dbReference type="SMART" id="SM00225">
    <property type="entry name" value="BTB"/>
    <property type="match status" value="2"/>
</dbReference>
<evidence type="ECO:0000313" key="2">
    <source>
        <dbReference type="EMBL" id="CCM01671.1"/>
    </source>
</evidence>
<dbReference type="HOGENOM" id="CLU_034203_2_0_1"/>
<reference evidence="2 3" key="1">
    <citation type="journal article" date="2012" name="Appl. Environ. Microbiol.">
        <title>Short-read sequencing for genomic analysis of the brown rot fungus Fibroporia radiculosa.</title>
        <authorList>
            <person name="Tang J.D."/>
            <person name="Perkins A.D."/>
            <person name="Sonstegard T.S."/>
            <person name="Schroeder S.G."/>
            <person name="Burgess S.C."/>
            <person name="Diehl S.V."/>
        </authorList>
    </citation>
    <scope>NUCLEOTIDE SEQUENCE [LARGE SCALE GENOMIC DNA]</scope>
    <source>
        <strain evidence="2 3">TFFH 294</strain>
    </source>
</reference>
<protein>
    <recommendedName>
        <fullName evidence="1">BTB domain-containing protein</fullName>
    </recommendedName>
</protein>
<keyword evidence="3" id="KW-1185">Reference proteome</keyword>
<dbReference type="STRING" id="599839.J4I9S5"/>
<evidence type="ECO:0000259" key="1">
    <source>
        <dbReference type="PROSITE" id="PS50097"/>
    </source>
</evidence>
<dbReference type="InterPro" id="IPR011333">
    <property type="entry name" value="SKP1/BTB/POZ_sf"/>
</dbReference>
<organism evidence="2 3">
    <name type="scientific">Fibroporia radiculosa</name>
    <dbReference type="NCBI Taxonomy" id="599839"/>
    <lineage>
        <taxon>Eukaryota</taxon>
        <taxon>Fungi</taxon>
        <taxon>Dikarya</taxon>
        <taxon>Basidiomycota</taxon>
        <taxon>Agaricomycotina</taxon>
        <taxon>Agaricomycetes</taxon>
        <taxon>Polyporales</taxon>
        <taxon>Fibroporiaceae</taxon>
        <taxon>Fibroporia</taxon>
    </lineage>
</organism>
<dbReference type="CDD" id="cd18186">
    <property type="entry name" value="BTB_POZ_ZBTB_KLHL-like"/>
    <property type="match status" value="1"/>
</dbReference>
<sequence>MPIRGNSNGPPPFHDASNNADVILRSSDNINFYCHKKVLSKCSPFFATMFSLPQTETEELLPMGFQSQCAEACRPTLGADVVIMPIDVTEDARALESLLRACYRITAQIPTFDLSPKDVRPLIEATRKYEMDDAVIRLILRRLLDLVKHHPLVVYAAACTLDIEYIARCAASTFVRAVLAKHSNGKSRILPCFFDAYVDDLDDLPAGAYFRLLFICSRRVYTFDLSSPVCPQFCQPLARMTVPPPSLPITHPFSDPAKGDIIFQTSCGARLYVYRQIIILASPILAQEIEGAPAAPLGSHSVVHLPGSVDGHSFSMLLQFCYPMGDPDIKDLSEAEHLLELAKHYQITRAAEAARRKFRESIGDDPFRVFFTAARYGWVEETEEAAIHAVYQPRDYYVGAMEDVPARIYRRLLVFRQRCRKEIFRFTSHQQQLLHQPGEAMALYWSKDDVNPFCIDTGFWLQIHKRLYKAANSRDVFLDLTVNEIVGASLPVSIARRANSVKTMSKSMVVRDIIHHSVDLVGVVANALCEVSVNDAHDMVNPNSQAVPQIKF</sequence>
<dbReference type="OrthoDB" id="3357985at2759"/>
<feature type="domain" description="BTB" evidence="1">
    <location>
        <begin position="20"/>
        <end position="111"/>
    </location>
</feature>
<dbReference type="SUPFAM" id="SSF54695">
    <property type="entry name" value="POZ domain"/>
    <property type="match status" value="2"/>
</dbReference>
<dbReference type="InterPro" id="IPR000210">
    <property type="entry name" value="BTB/POZ_dom"/>
</dbReference>
<accession>J4I9S5</accession>
<name>J4I9S5_9APHY</name>
<dbReference type="EMBL" id="HE797045">
    <property type="protein sequence ID" value="CCM01671.1"/>
    <property type="molecule type" value="Genomic_DNA"/>
</dbReference>
<gene>
    <name evidence="2" type="ORF">FIBRA_03734</name>
</gene>